<dbReference type="GO" id="GO:0019901">
    <property type="term" value="F:protein kinase binding"/>
    <property type="evidence" value="ECO:0007669"/>
    <property type="project" value="TreeGrafter"/>
</dbReference>
<evidence type="ECO:0000313" key="4">
    <source>
        <dbReference type="RefSeq" id="XP_030891042.1"/>
    </source>
</evidence>
<dbReference type="KEGG" id="lww:115943142"/>
<evidence type="ECO:0000256" key="1">
    <source>
        <dbReference type="ARBA" id="ARBA00006937"/>
    </source>
</evidence>
<dbReference type="OrthoDB" id="6103632at2759"/>
<dbReference type="GO" id="GO:0007165">
    <property type="term" value="P:signal transduction"/>
    <property type="evidence" value="ECO:0007669"/>
    <property type="project" value="TreeGrafter"/>
</dbReference>
<keyword evidence="3" id="KW-1185">Reference proteome</keyword>
<evidence type="ECO:0000313" key="3">
    <source>
        <dbReference type="Proteomes" id="UP000245341"/>
    </source>
</evidence>
<dbReference type="GO" id="GO:0005829">
    <property type="term" value="C:cytosol"/>
    <property type="evidence" value="ECO:0007669"/>
    <property type="project" value="TreeGrafter"/>
</dbReference>
<dbReference type="GO" id="GO:0070372">
    <property type="term" value="P:regulation of ERK1 and ERK2 cascade"/>
    <property type="evidence" value="ECO:0007669"/>
    <property type="project" value="TreeGrafter"/>
</dbReference>
<dbReference type="GeneID" id="115943142"/>
<dbReference type="GO" id="GO:0032006">
    <property type="term" value="P:regulation of TOR signaling"/>
    <property type="evidence" value="ECO:0007669"/>
    <property type="project" value="TreeGrafter"/>
</dbReference>
<accession>A0A7F8RC87</accession>
<protein>
    <submittedName>
        <fullName evidence="4">Protein FAM83D-like</fullName>
    </submittedName>
</protein>
<dbReference type="RefSeq" id="XP_030891042.1">
    <property type="nucleotide sequence ID" value="XM_031035182.1"/>
</dbReference>
<dbReference type="AlphaFoldDB" id="A0A7F8RC87"/>
<organism evidence="3 4">
    <name type="scientific">Leptonychotes weddellii</name>
    <name type="common">Weddell seal</name>
    <name type="synonym">Otaria weddellii</name>
    <dbReference type="NCBI Taxonomy" id="9713"/>
    <lineage>
        <taxon>Eukaryota</taxon>
        <taxon>Metazoa</taxon>
        <taxon>Chordata</taxon>
        <taxon>Craniata</taxon>
        <taxon>Vertebrata</taxon>
        <taxon>Euteleostomi</taxon>
        <taxon>Mammalia</taxon>
        <taxon>Eutheria</taxon>
        <taxon>Laurasiatheria</taxon>
        <taxon>Carnivora</taxon>
        <taxon>Caniformia</taxon>
        <taxon>Pinnipedia</taxon>
        <taxon>Phocidae</taxon>
        <taxon>Monachinae</taxon>
        <taxon>Lobodontini</taxon>
        <taxon>Leptonychotes</taxon>
    </lineage>
</organism>
<dbReference type="SUPFAM" id="SSF56024">
    <property type="entry name" value="Phospholipase D/nuclease"/>
    <property type="match status" value="1"/>
</dbReference>
<gene>
    <name evidence="4" type="primary">LOC115943142</name>
</gene>
<dbReference type="InterPro" id="IPR012461">
    <property type="entry name" value="SACK1"/>
</dbReference>
<dbReference type="PANTHER" id="PTHR16181">
    <property type="entry name" value="PROTEIN FAM83A-RELATED"/>
    <property type="match status" value="1"/>
</dbReference>
<comment type="similarity">
    <text evidence="1">Belongs to the FAM83 family.</text>
</comment>
<dbReference type="PANTHER" id="PTHR16181:SF29">
    <property type="entry name" value="PROTEIN FAM83A-RELATED"/>
    <property type="match status" value="1"/>
</dbReference>
<feature type="domain" description="Scaffolding anchor of CK1" evidence="2">
    <location>
        <begin position="41"/>
        <end position="138"/>
    </location>
</feature>
<dbReference type="Gene3D" id="3.30.870.10">
    <property type="entry name" value="Endonuclease Chain A"/>
    <property type="match status" value="1"/>
</dbReference>
<sequence length="138" mass="15455">MTIRGYDKRLGAWSGLSPARKARLWQMSPCVEVSGHSDSGLVIAVVMDVFTDIDIFRDLQEISRKQGVAVYILLDQALLSQFLDMCMDLKVHPEQEKLMTVRTITGSIYYARSGTKIVGQVHEKFTLIDGIRVATGSY</sequence>
<name>A0A7F8RC87_LEPWE</name>
<reference evidence="4" key="1">
    <citation type="submission" date="2025-08" db="UniProtKB">
        <authorList>
            <consortium name="RefSeq"/>
        </authorList>
    </citation>
    <scope>IDENTIFICATION</scope>
    <source>
        <tissue evidence="4">Liver</tissue>
    </source>
</reference>
<dbReference type="InterPro" id="IPR050944">
    <property type="entry name" value="FAM83"/>
</dbReference>
<dbReference type="Pfam" id="PF07894">
    <property type="entry name" value="SACK1"/>
    <property type="match status" value="1"/>
</dbReference>
<evidence type="ECO:0000259" key="2">
    <source>
        <dbReference type="Pfam" id="PF07894"/>
    </source>
</evidence>
<dbReference type="GO" id="GO:1902480">
    <property type="term" value="P:protein localization to mitotic spindle"/>
    <property type="evidence" value="ECO:0007669"/>
    <property type="project" value="TreeGrafter"/>
</dbReference>
<proteinExistence type="inferred from homology"/>
<dbReference type="GO" id="GO:1902808">
    <property type="term" value="P:positive regulation of cell cycle G1/S phase transition"/>
    <property type="evidence" value="ECO:0007669"/>
    <property type="project" value="TreeGrafter"/>
</dbReference>
<feature type="non-terminal residue" evidence="4">
    <location>
        <position position="138"/>
    </location>
</feature>
<dbReference type="GO" id="GO:0097431">
    <property type="term" value="C:mitotic spindle pole"/>
    <property type="evidence" value="ECO:0007669"/>
    <property type="project" value="TreeGrafter"/>
</dbReference>
<dbReference type="Proteomes" id="UP000245341">
    <property type="component" value="Unplaced"/>
</dbReference>